<protein>
    <submittedName>
        <fullName evidence="1">Uncharacterized protein</fullName>
    </submittedName>
</protein>
<dbReference type="EMBL" id="JARJCM010000193">
    <property type="protein sequence ID" value="KAJ7023159.1"/>
    <property type="molecule type" value="Genomic_DNA"/>
</dbReference>
<evidence type="ECO:0000313" key="2">
    <source>
        <dbReference type="Proteomes" id="UP001218188"/>
    </source>
</evidence>
<name>A0AAD6S933_9AGAR</name>
<dbReference type="Proteomes" id="UP001218188">
    <property type="component" value="Unassembled WGS sequence"/>
</dbReference>
<dbReference type="AlphaFoldDB" id="A0AAD6S933"/>
<evidence type="ECO:0000313" key="1">
    <source>
        <dbReference type="EMBL" id="KAJ7023159.1"/>
    </source>
</evidence>
<accession>A0AAD6S933</accession>
<organism evidence="1 2">
    <name type="scientific">Mycena alexandri</name>
    <dbReference type="NCBI Taxonomy" id="1745969"/>
    <lineage>
        <taxon>Eukaryota</taxon>
        <taxon>Fungi</taxon>
        <taxon>Dikarya</taxon>
        <taxon>Basidiomycota</taxon>
        <taxon>Agaricomycotina</taxon>
        <taxon>Agaricomycetes</taxon>
        <taxon>Agaricomycetidae</taxon>
        <taxon>Agaricales</taxon>
        <taxon>Marasmiineae</taxon>
        <taxon>Mycenaceae</taxon>
        <taxon>Mycena</taxon>
    </lineage>
</organism>
<keyword evidence="2" id="KW-1185">Reference proteome</keyword>
<comment type="caution">
    <text evidence="1">The sequence shown here is derived from an EMBL/GenBank/DDBJ whole genome shotgun (WGS) entry which is preliminary data.</text>
</comment>
<proteinExistence type="predicted"/>
<sequence length="233" mass="24605">MQNSGYTSMFTRSCSKCPNLLSMLDDIECSTCLQATRAAHFNAEAKLAKTLPYYFLHPVAVPARAPAFHPYRLSNVPSVNARALNASRVNSSSRGGMVNGRGGPVGTQVTWPFHAAAQRAAPQGLGLECPLVMGPQTAGSGANVVSAPSTPSLLSGSISPHAFLRNILDVALLPARWMPIILGIGMTEANVRAIAQFPADRRNAILAQAIPSMSVMDRALLGDAIGRVEPSEN</sequence>
<reference evidence="1" key="1">
    <citation type="submission" date="2023-03" db="EMBL/GenBank/DDBJ databases">
        <title>Massive genome expansion in bonnet fungi (Mycena s.s.) driven by repeated elements and novel gene families across ecological guilds.</title>
        <authorList>
            <consortium name="Lawrence Berkeley National Laboratory"/>
            <person name="Harder C.B."/>
            <person name="Miyauchi S."/>
            <person name="Viragh M."/>
            <person name="Kuo A."/>
            <person name="Thoen E."/>
            <person name="Andreopoulos B."/>
            <person name="Lu D."/>
            <person name="Skrede I."/>
            <person name="Drula E."/>
            <person name="Henrissat B."/>
            <person name="Morin E."/>
            <person name="Kohler A."/>
            <person name="Barry K."/>
            <person name="LaButti K."/>
            <person name="Morin E."/>
            <person name="Salamov A."/>
            <person name="Lipzen A."/>
            <person name="Mereny Z."/>
            <person name="Hegedus B."/>
            <person name="Baldrian P."/>
            <person name="Stursova M."/>
            <person name="Weitz H."/>
            <person name="Taylor A."/>
            <person name="Grigoriev I.V."/>
            <person name="Nagy L.G."/>
            <person name="Martin F."/>
            <person name="Kauserud H."/>
        </authorList>
    </citation>
    <scope>NUCLEOTIDE SEQUENCE</scope>
    <source>
        <strain evidence="1">CBHHK200</strain>
    </source>
</reference>
<gene>
    <name evidence="1" type="ORF">C8F04DRAFT_1240324</name>
</gene>